<dbReference type="EMBL" id="QKWP01000546">
    <property type="protein sequence ID" value="RIB18308.1"/>
    <property type="molecule type" value="Genomic_DNA"/>
</dbReference>
<evidence type="ECO:0000256" key="2">
    <source>
        <dbReference type="SAM" id="MobiDB-lite"/>
    </source>
</evidence>
<dbReference type="AlphaFoldDB" id="A0A397V9E4"/>
<evidence type="ECO:0000313" key="3">
    <source>
        <dbReference type="EMBL" id="RIB18308.1"/>
    </source>
</evidence>
<gene>
    <name evidence="3" type="ORF">C2G38_2184901</name>
</gene>
<feature type="region of interest" description="Disordered" evidence="2">
    <location>
        <begin position="207"/>
        <end position="227"/>
    </location>
</feature>
<keyword evidence="4" id="KW-1185">Reference proteome</keyword>
<dbReference type="OrthoDB" id="2431315at2759"/>
<dbReference type="Proteomes" id="UP000266673">
    <property type="component" value="Unassembled WGS sequence"/>
</dbReference>
<sequence length="227" mass="26212">MDNKYNIEKELQYGAKIISELNTCNKTLRADQLKQNKKWGRERKQWDQKRKKWSKKLGEVVIKNQNLQFENASKDISLANSKPEIDIKSKEITTLRLLTAQNDAVSTQKEILKKESEVMSLKSELIDLKNELVLKISELKHLKSEDILKSVIGRDIEKNISNSSNISVVSEPSKSLRQYFVSRKSMNQAKKINTIILDNTNNKNTPIPEESVIRGYASSPRDYFQDK</sequence>
<organism evidence="3 4">
    <name type="scientific">Gigaspora rosea</name>
    <dbReference type="NCBI Taxonomy" id="44941"/>
    <lineage>
        <taxon>Eukaryota</taxon>
        <taxon>Fungi</taxon>
        <taxon>Fungi incertae sedis</taxon>
        <taxon>Mucoromycota</taxon>
        <taxon>Glomeromycotina</taxon>
        <taxon>Glomeromycetes</taxon>
        <taxon>Diversisporales</taxon>
        <taxon>Gigasporaceae</taxon>
        <taxon>Gigaspora</taxon>
    </lineage>
</organism>
<proteinExistence type="predicted"/>
<evidence type="ECO:0000313" key="4">
    <source>
        <dbReference type="Proteomes" id="UP000266673"/>
    </source>
</evidence>
<evidence type="ECO:0000256" key="1">
    <source>
        <dbReference type="SAM" id="Coils"/>
    </source>
</evidence>
<keyword evidence="1" id="KW-0175">Coiled coil</keyword>
<comment type="caution">
    <text evidence="3">The sequence shown here is derived from an EMBL/GenBank/DDBJ whole genome shotgun (WGS) entry which is preliminary data.</text>
</comment>
<protein>
    <submittedName>
        <fullName evidence="3">Uncharacterized protein</fullName>
    </submittedName>
</protein>
<feature type="coiled-coil region" evidence="1">
    <location>
        <begin position="95"/>
        <end position="145"/>
    </location>
</feature>
<reference evidence="3 4" key="1">
    <citation type="submission" date="2018-06" db="EMBL/GenBank/DDBJ databases">
        <title>Comparative genomics reveals the genomic features of Rhizophagus irregularis, R. cerebriforme, R. diaphanum and Gigaspora rosea, and their symbiotic lifestyle signature.</title>
        <authorList>
            <person name="Morin E."/>
            <person name="San Clemente H."/>
            <person name="Chen E.C.H."/>
            <person name="De La Providencia I."/>
            <person name="Hainaut M."/>
            <person name="Kuo A."/>
            <person name="Kohler A."/>
            <person name="Murat C."/>
            <person name="Tang N."/>
            <person name="Roy S."/>
            <person name="Loubradou J."/>
            <person name="Henrissat B."/>
            <person name="Grigoriev I.V."/>
            <person name="Corradi N."/>
            <person name="Roux C."/>
            <person name="Martin F.M."/>
        </authorList>
    </citation>
    <scope>NUCLEOTIDE SEQUENCE [LARGE SCALE GENOMIC DNA]</scope>
    <source>
        <strain evidence="3 4">DAOM 194757</strain>
    </source>
</reference>
<accession>A0A397V9E4</accession>
<name>A0A397V9E4_9GLOM</name>